<evidence type="ECO:0000256" key="1">
    <source>
        <dbReference type="ARBA" id="ARBA00008683"/>
    </source>
</evidence>
<dbReference type="AlphaFoldDB" id="X0YSP1"/>
<comment type="caution">
    <text evidence="6">The sequence shown here is derived from an EMBL/GenBank/DDBJ whole genome shotgun (WGS) entry which is preliminary data.</text>
</comment>
<feature type="domain" description="Peptidase S49" evidence="5">
    <location>
        <begin position="48"/>
        <end position="137"/>
    </location>
</feature>
<keyword evidence="2" id="KW-0645">Protease</keyword>
<evidence type="ECO:0000256" key="4">
    <source>
        <dbReference type="ARBA" id="ARBA00022825"/>
    </source>
</evidence>
<dbReference type="SUPFAM" id="SSF52096">
    <property type="entry name" value="ClpP/crotonase"/>
    <property type="match status" value="1"/>
</dbReference>
<keyword evidence="4" id="KW-0720">Serine protease</keyword>
<evidence type="ECO:0000313" key="6">
    <source>
        <dbReference type="EMBL" id="GAG51398.1"/>
    </source>
</evidence>
<evidence type="ECO:0000259" key="5">
    <source>
        <dbReference type="Pfam" id="PF01343"/>
    </source>
</evidence>
<evidence type="ECO:0000256" key="3">
    <source>
        <dbReference type="ARBA" id="ARBA00022801"/>
    </source>
</evidence>
<dbReference type="InterPro" id="IPR029045">
    <property type="entry name" value="ClpP/crotonase-like_dom_sf"/>
</dbReference>
<dbReference type="PANTHER" id="PTHR33209:SF1">
    <property type="entry name" value="PEPTIDASE S49 DOMAIN-CONTAINING PROTEIN"/>
    <property type="match status" value="1"/>
</dbReference>
<dbReference type="Pfam" id="PF01343">
    <property type="entry name" value="Peptidase_S49"/>
    <property type="match status" value="1"/>
</dbReference>
<dbReference type="GO" id="GO:0006508">
    <property type="term" value="P:proteolysis"/>
    <property type="evidence" value="ECO:0007669"/>
    <property type="project" value="UniProtKB-KW"/>
</dbReference>
<feature type="non-terminal residue" evidence="6">
    <location>
        <position position="139"/>
    </location>
</feature>
<gene>
    <name evidence="6" type="ORF">S01H1_84234</name>
</gene>
<dbReference type="CDD" id="cd07023">
    <property type="entry name" value="S49_Sppa_N_C"/>
    <property type="match status" value="1"/>
</dbReference>
<dbReference type="PANTHER" id="PTHR33209">
    <property type="entry name" value="PROTEASE 4"/>
    <property type="match status" value="1"/>
</dbReference>
<dbReference type="GO" id="GO:0008236">
    <property type="term" value="F:serine-type peptidase activity"/>
    <property type="evidence" value="ECO:0007669"/>
    <property type="project" value="UniProtKB-KW"/>
</dbReference>
<reference evidence="6" key="1">
    <citation type="journal article" date="2014" name="Front. Microbiol.">
        <title>High frequency of phylogenetically diverse reductive dehalogenase-homologous genes in deep subseafloor sedimentary metagenomes.</title>
        <authorList>
            <person name="Kawai M."/>
            <person name="Futagami T."/>
            <person name="Toyoda A."/>
            <person name="Takaki Y."/>
            <person name="Nishi S."/>
            <person name="Hori S."/>
            <person name="Arai W."/>
            <person name="Tsubouchi T."/>
            <person name="Morono Y."/>
            <person name="Uchiyama I."/>
            <person name="Ito T."/>
            <person name="Fujiyama A."/>
            <person name="Inagaki F."/>
            <person name="Takami H."/>
        </authorList>
    </citation>
    <scope>NUCLEOTIDE SEQUENCE</scope>
    <source>
        <strain evidence="6">Expedition CK06-06</strain>
    </source>
</reference>
<dbReference type="Gene3D" id="3.90.226.10">
    <property type="entry name" value="2-enoyl-CoA Hydratase, Chain A, domain 1"/>
    <property type="match status" value="1"/>
</dbReference>
<dbReference type="EMBL" id="BARS01057455">
    <property type="protein sequence ID" value="GAG51398.1"/>
    <property type="molecule type" value="Genomic_DNA"/>
</dbReference>
<dbReference type="InterPro" id="IPR002142">
    <property type="entry name" value="Peptidase_S49"/>
</dbReference>
<sequence>QGIASERFRRLLERIGNDEETRGVVLRIDSPGGDALASDLLWRAISQLRREKPVVVSMGEVAASGGYYMAAAADAVFAEATTLTGSIGVVGGKLNLDGLYERIGVRKQVLEWGERAGLYAEERGFEAGERGALRAEMSD</sequence>
<evidence type="ECO:0000256" key="2">
    <source>
        <dbReference type="ARBA" id="ARBA00022670"/>
    </source>
</evidence>
<comment type="similarity">
    <text evidence="1">Belongs to the peptidase S49 family.</text>
</comment>
<feature type="non-terminal residue" evidence="6">
    <location>
        <position position="1"/>
    </location>
</feature>
<protein>
    <recommendedName>
        <fullName evidence="5">Peptidase S49 domain-containing protein</fullName>
    </recommendedName>
</protein>
<keyword evidence="3" id="KW-0378">Hydrolase</keyword>
<name>X0YSP1_9ZZZZ</name>
<accession>X0YSP1</accession>
<dbReference type="InterPro" id="IPR047272">
    <property type="entry name" value="S49_SppA_C"/>
</dbReference>
<proteinExistence type="inferred from homology"/>
<organism evidence="6">
    <name type="scientific">marine sediment metagenome</name>
    <dbReference type="NCBI Taxonomy" id="412755"/>
    <lineage>
        <taxon>unclassified sequences</taxon>
        <taxon>metagenomes</taxon>
        <taxon>ecological metagenomes</taxon>
    </lineage>
</organism>